<feature type="region of interest" description="Disordered" evidence="4">
    <location>
        <begin position="306"/>
        <end position="336"/>
    </location>
</feature>
<evidence type="ECO:0000256" key="2">
    <source>
        <dbReference type="ARBA" id="ARBA00022679"/>
    </source>
</evidence>
<dbReference type="SUPFAM" id="SSF82199">
    <property type="entry name" value="SET domain"/>
    <property type="match status" value="1"/>
</dbReference>
<dbReference type="InterPro" id="IPR036464">
    <property type="entry name" value="Rubisco_LSMT_subst-bd_sf"/>
</dbReference>
<dbReference type="GO" id="GO:0016279">
    <property type="term" value="F:protein-lysine N-methyltransferase activity"/>
    <property type="evidence" value="ECO:0007669"/>
    <property type="project" value="TreeGrafter"/>
</dbReference>
<organism evidence="6 7">
    <name type="scientific">Tetrabaena socialis</name>
    <dbReference type="NCBI Taxonomy" id="47790"/>
    <lineage>
        <taxon>Eukaryota</taxon>
        <taxon>Viridiplantae</taxon>
        <taxon>Chlorophyta</taxon>
        <taxon>core chlorophytes</taxon>
        <taxon>Chlorophyceae</taxon>
        <taxon>CS clade</taxon>
        <taxon>Chlamydomonadales</taxon>
        <taxon>Tetrabaenaceae</taxon>
        <taxon>Tetrabaena</taxon>
    </lineage>
</organism>
<dbReference type="InterPro" id="IPR046341">
    <property type="entry name" value="SET_dom_sf"/>
</dbReference>
<evidence type="ECO:0000259" key="5">
    <source>
        <dbReference type="PROSITE" id="PS50280"/>
    </source>
</evidence>
<dbReference type="InterPro" id="IPR050600">
    <property type="entry name" value="SETD3_SETD6_MTase"/>
</dbReference>
<dbReference type="PANTHER" id="PTHR13271:SF145">
    <property type="entry name" value="SET DOMAIN-CONTAINING PROTEIN"/>
    <property type="match status" value="1"/>
</dbReference>
<evidence type="ECO:0000256" key="3">
    <source>
        <dbReference type="ARBA" id="ARBA00022691"/>
    </source>
</evidence>
<proteinExistence type="predicted"/>
<dbReference type="PANTHER" id="PTHR13271">
    <property type="entry name" value="UNCHARACTERIZED PUTATIVE METHYLTRANSFERASE"/>
    <property type="match status" value="1"/>
</dbReference>
<feature type="region of interest" description="Disordered" evidence="4">
    <location>
        <begin position="207"/>
        <end position="243"/>
    </location>
</feature>
<name>A0A2J8A8X1_9CHLO</name>
<dbReference type="Gene3D" id="3.90.1410.10">
    <property type="entry name" value="set domain protein methyltransferase, domain 1"/>
    <property type="match status" value="2"/>
</dbReference>
<evidence type="ECO:0000313" key="6">
    <source>
        <dbReference type="EMBL" id="PNH08982.1"/>
    </source>
</evidence>
<sequence length="506" mass="50591">MPKASAGGSGKPRGGGGRKAAAPDSLATAPSASAAPSAAAAPFRSPVGCTAPGPGEPEFLAWCATERVRFPSSRLAVLPGTGRSLVASRGVRMGEVVVELPDDAVLMAENCSIAEAMVPVWDLLNHITGEVNVRLHHCPKRHVLQMIATRDIAAGAELVNNYGQLSNSELLRGYGFVEQRNANNHAQVPLSFVLTATRQVAEQQGAASAQGAGASKAAGRAGSGSAAGPGPGSSGDAAGGPEEPFRRAQAARLRLGVRLGLLPQHNVFKVFAGRPPSAHMTLLILLLTADDAEFGALRRAADTAARGALGKGGGGGGGEGKRGRGGGDAEDGGGEVGAEAAQAAAAAAVLAAAVAAVDPKGPGGRRTAEARVVRVYEQLVERMLGRYTCSLEEDQRLVAAAVEYDRLSVRQRAAVMARKPEKEALVALGEQVRREGCLLGSLRAAPPAAATAAAVAGAAGSGKSSRGGEGKAGAAGSAPRKAANGGAGAAVAAQAGGASFSFGFTL</sequence>
<accession>A0A2J8A8X1</accession>
<protein>
    <submittedName>
        <fullName evidence="6">N-lysine methyltransferase setd6</fullName>
    </submittedName>
</protein>
<comment type="caution">
    <text evidence="6">The sequence shown here is derived from an EMBL/GenBank/DDBJ whole genome shotgun (WGS) entry which is preliminary data.</text>
</comment>
<reference evidence="6 7" key="1">
    <citation type="journal article" date="2017" name="Mol. Biol. Evol.">
        <title>The 4-celled Tetrabaena socialis nuclear genome reveals the essential components for genetic control of cell number at the origin of multicellularity in the volvocine lineage.</title>
        <authorList>
            <person name="Featherston J."/>
            <person name="Arakaki Y."/>
            <person name="Hanschen E.R."/>
            <person name="Ferris P.J."/>
            <person name="Michod R.E."/>
            <person name="Olson B.J.S.C."/>
            <person name="Nozaki H."/>
            <person name="Durand P.M."/>
        </authorList>
    </citation>
    <scope>NUCLEOTIDE SEQUENCE [LARGE SCALE GENOMIC DNA]</scope>
    <source>
        <strain evidence="6 7">NIES-571</strain>
    </source>
</reference>
<feature type="compositionally biased region" description="Gly residues" evidence="4">
    <location>
        <begin position="221"/>
        <end position="233"/>
    </location>
</feature>
<keyword evidence="2 6" id="KW-0808">Transferase</keyword>
<dbReference type="Gene3D" id="3.90.1420.10">
    <property type="entry name" value="Rubisco LSMT, substrate-binding domain"/>
    <property type="match status" value="1"/>
</dbReference>
<evidence type="ECO:0000313" key="7">
    <source>
        <dbReference type="Proteomes" id="UP000236333"/>
    </source>
</evidence>
<evidence type="ECO:0000256" key="1">
    <source>
        <dbReference type="ARBA" id="ARBA00022603"/>
    </source>
</evidence>
<dbReference type="OrthoDB" id="441812at2759"/>
<dbReference type="InterPro" id="IPR001214">
    <property type="entry name" value="SET_dom"/>
</dbReference>
<dbReference type="PROSITE" id="PS50280">
    <property type="entry name" value="SET"/>
    <property type="match status" value="1"/>
</dbReference>
<evidence type="ECO:0000256" key="4">
    <source>
        <dbReference type="SAM" id="MobiDB-lite"/>
    </source>
</evidence>
<feature type="compositionally biased region" description="Gly residues" evidence="4">
    <location>
        <begin position="309"/>
        <end position="318"/>
    </location>
</feature>
<keyword evidence="3" id="KW-0949">S-adenosyl-L-methionine</keyword>
<feature type="compositionally biased region" description="Low complexity" evidence="4">
    <location>
        <begin position="19"/>
        <end position="37"/>
    </location>
</feature>
<feature type="region of interest" description="Disordered" evidence="4">
    <location>
        <begin position="459"/>
        <end position="479"/>
    </location>
</feature>
<dbReference type="Proteomes" id="UP000236333">
    <property type="component" value="Unassembled WGS sequence"/>
</dbReference>
<feature type="compositionally biased region" description="Low complexity" evidence="4">
    <location>
        <begin position="207"/>
        <end position="220"/>
    </location>
</feature>
<feature type="compositionally biased region" description="Low complexity" evidence="4">
    <location>
        <begin position="234"/>
        <end position="243"/>
    </location>
</feature>
<feature type="region of interest" description="Disordered" evidence="4">
    <location>
        <begin position="1"/>
        <end position="37"/>
    </location>
</feature>
<gene>
    <name evidence="6" type="ORF">TSOC_004433</name>
</gene>
<dbReference type="EMBL" id="PGGS01000109">
    <property type="protein sequence ID" value="PNH08982.1"/>
    <property type="molecule type" value="Genomic_DNA"/>
</dbReference>
<dbReference type="GO" id="GO:0032259">
    <property type="term" value="P:methylation"/>
    <property type="evidence" value="ECO:0007669"/>
    <property type="project" value="UniProtKB-KW"/>
</dbReference>
<feature type="compositionally biased region" description="Gly residues" evidence="4">
    <location>
        <begin position="7"/>
        <end position="18"/>
    </location>
</feature>
<feature type="domain" description="SET" evidence="5">
    <location>
        <begin position="66"/>
        <end position="163"/>
    </location>
</feature>
<keyword evidence="1 6" id="KW-0489">Methyltransferase</keyword>
<keyword evidence="7" id="KW-1185">Reference proteome</keyword>
<dbReference type="AlphaFoldDB" id="A0A2J8A8X1"/>
<dbReference type="SUPFAM" id="SSF81822">
    <property type="entry name" value="RuBisCo LSMT C-terminal, substrate-binding domain"/>
    <property type="match status" value="1"/>
</dbReference>